<name>A0ABY4EPP1_9BACI</name>
<dbReference type="RefSeq" id="WP_244712785.1">
    <property type="nucleotide sequence ID" value="NZ_CP095073.1"/>
</dbReference>
<evidence type="ECO:0000313" key="3">
    <source>
        <dbReference type="Proteomes" id="UP000831787"/>
    </source>
</evidence>
<feature type="domain" description="N-acetyltransferase" evidence="1">
    <location>
        <begin position="6"/>
        <end position="198"/>
    </location>
</feature>
<protein>
    <submittedName>
        <fullName evidence="2">GNAT family N-acetyltransferase</fullName>
    </submittedName>
</protein>
<proteinExistence type="predicted"/>
<keyword evidence="3" id="KW-1185">Reference proteome</keyword>
<dbReference type="EMBL" id="CP095073">
    <property type="protein sequence ID" value="UOQ45882.1"/>
    <property type="molecule type" value="Genomic_DNA"/>
</dbReference>
<dbReference type="InterPro" id="IPR016181">
    <property type="entry name" value="Acyl_CoA_acyltransferase"/>
</dbReference>
<dbReference type="Gene3D" id="3.40.630.30">
    <property type="match status" value="1"/>
</dbReference>
<gene>
    <name evidence="2" type="ORF">MUN89_08145</name>
</gene>
<dbReference type="InterPro" id="IPR000182">
    <property type="entry name" value="GNAT_dom"/>
</dbReference>
<dbReference type="SUPFAM" id="SSF55729">
    <property type="entry name" value="Acyl-CoA N-acyltransferases (Nat)"/>
    <property type="match status" value="1"/>
</dbReference>
<organism evidence="2 3">
    <name type="scientific">Halobacillus salinarum</name>
    <dbReference type="NCBI Taxonomy" id="2932257"/>
    <lineage>
        <taxon>Bacteria</taxon>
        <taxon>Bacillati</taxon>
        <taxon>Bacillota</taxon>
        <taxon>Bacilli</taxon>
        <taxon>Bacillales</taxon>
        <taxon>Bacillaceae</taxon>
        <taxon>Halobacillus</taxon>
    </lineage>
</organism>
<accession>A0ABY4EPP1</accession>
<dbReference type="Pfam" id="PF00583">
    <property type="entry name" value="Acetyltransf_1"/>
    <property type="match status" value="1"/>
</dbReference>
<dbReference type="PROSITE" id="PS51186">
    <property type="entry name" value="GNAT"/>
    <property type="match status" value="1"/>
</dbReference>
<dbReference type="Proteomes" id="UP000831787">
    <property type="component" value="Chromosome"/>
</dbReference>
<reference evidence="2 3" key="1">
    <citation type="submission" date="2022-04" db="EMBL/GenBank/DDBJ databases">
        <title>Halobacillus sp. isolated from saltern.</title>
        <authorList>
            <person name="Won M."/>
            <person name="Lee C.-M."/>
            <person name="Woen H.-Y."/>
            <person name="Kwon S.-W."/>
        </authorList>
    </citation>
    <scope>NUCLEOTIDE SEQUENCE [LARGE SCALE GENOMIC DNA]</scope>
    <source>
        <strain evidence="2 3">SSBR10-3</strain>
    </source>
</reference>
<sequence length="289" mass="34078">MESLHLQVRKLTDKDLPAFSKMDTGIEDDYVLRIFDRLIASQDHTLFGLFNRNQLVSVGGYSLFANGRFAMIGRMRTDRRFYGKGCSTQLLLFVVEELHTRNEILWMGANTHKHNKPARRVLEKIGLLPGPLHYYTVLRHPQLLAGSTKGKIWGEVTEIKEKRTLLLQLEENTLGFFPYECYYPFPYHKQLFTDKHLSESSVYTSPDGKRFVIIRNDRKGEEYSHVKYFWNDHYLQPGLFETILHHWRKHPSHTGCWIDFSPEGYHNIPDLTPFEIQKPWILYGKWMQS</sequence>
<evidence type="ECO:0000259" key="1">
    <source>
        <dbReference type="PROSITE" id="PS51186"/>
    </source>
</evidence>
<evidence type="ECO:0000313" key="2">
    <source>
        <dbReference type="EMBL" id="UOQ45882.1"/>
    </source>
</evidence>